<evidence type="ECO:0000256" key="1">
    <source>
        <dbReference type="SAM" id="MobiDB-lite"/>
    </source>
</evidence>
<evidence type="ECO:0000313" key="3">
    <source>
        <dbReference type="Proteomes" id="UP001600064"/>
    </source>
</evidence>
<feature type="region of interest" description="Disordered" evidence="1">
    <location>
        <begin position="1"/>
        <end position="50"/>
    </location>
</feature>
<sequence length="408" mass="46986">MEKKTATPPPVIPEAASGSSSVPAAASGSHADSIQPYGQPVLDDGLWNDEDDLPPQYSEIDAVDRFPYRRYVSGIHVYNRTWDSHPYSIQQRRTDSHHNDSVVSQRLDQDPELLEAFVQDVGALAPRQKLCVRGTHTETRMSGGKKETRTVTDFEITLDLTPYLFADPRTGESWARLRTVENDERAQRGTIFPWRAPVPPHVKKHQKHRRQGQPCDLEQQPGGCPADVPLPKPTLKEWCHRYCASGFSLKSFILRRRVVGFDEDRMQSLLRDLVRKTGYRGSVSISFPVENDAVYVMNDCRINRWRETGWIRWAFYLSFMWIFSWPALLLSTKRWEVVVVEWPFARQDGPQGPKEYVSMSEDSIFSVWQRAIYRAVKSRQQTTLDRFDLVASEVREDFFSRGSPGYFV</sequence>
<dbReference type="PANTHER" id="PTHR37848">
    <property type="entry name" value="EXPRESSED PROTEIN"/>
    <property type="match status" value="1"/>
</dbReference>
<dbReference type="EMBL" id="JAZGUE010000003">
    <property type="protein sequence ID" value="KAL2268424.1"/>
    <property type="molecule type" value="Genomic_DNA"/>
</dbReference>
<dbReference type="Proteomes" id="UP001600064">
    <property type="component" value="Unassembled WGS sequence"/>
</dbReference>
<protein>
    <submittedName>
        <fullName evidence="2">Uncharacterized protein</fullName>
    </submittedName>
</protein>
<accession>A0ABR4DFU0</accession>
<dbReference type="GeneID" id="98124274"/>
<dbReference type="RefSeq" id="XP_070867148.1">
    <property type="nucleotide sequence ID" value="XM_071009630.1"/>
</dbReference>
<comment type="caution">
    <text evidence="2">The sequence shown here is derived from an EMBL/GenBank/DDBJ whole genome shotgun (WGS) entry which is preliminary data.</text>
</comment>
<feature type="compositionally biased region" description="Low complexity" evidence="1">
    <location>
        <begin position="15"/>
        <end position="31"/>
    </location>
</feature>
<dbReference type="PANTHER" id="PTHR37848:SF1">
    <property type="entry name" value="SUN DOMAIN-CONTAINING PROTEIN"/>
    <property type="match status" value="1"/>
</dbReference>
<proteinExistence type="predicted"/>
<keyword evidence="3" id="KW-1185">Reference proteome</keyword>
<reference evidence="2 3" key="1">
    <citation type="journal article" date="2024" name="Commun. Biol.">
        <title>Comparative genomic analysis of thermophilic fungi reveals convergent evolutionary adaptations and gene losses.</title>
        <authorList>
            <person name="Steindorff A.S."/>
            <person name="Aguilar-Pontes M.V."/>
            <person name="Robinson A.J."/>
            <person name="Andreopoulos B."/>
            <person name="LaButti K."/>
            <person name="Kuo A."/>
            <person name="Mondo S."/>
            <person name="Riley R."/>
            <person name="Otillar R."/>
            <person name="Haridas S."/>
            <person name="Lipzen A."/>
            <person name="Grimwood J."/>
            <person name="Schmutz J."/>
            <person name="Clum A."/>
            <person name="Reid I.D."/>
            <person name="Moisan M.C."/>
            <person name="Butler G."/>
            <person name="Nguyen T.T.M."/>
            <person name="Dewar K."/>
            <person name="Conant G."/>
            <person name="Drula E."/>
            <person name="Henrissat B."/>
            <person name="Hansel C."/>
            <person name="Singer S."/>
            <person name="Hutchinson M.I."/>
            <person name="de Vries R.P."/>
            <person name="Natvig D.O."/>
            <person name="Powell A.J."/>
            <person name="Tsang A."/>
            <person name="Grigoriev I.V."/>
        </authorList>
    </citation>
    <scope>NUCLEOTIDE SEQUENCE [LARGE SCALE GENOMIC DNA]</scope>
    <source>
        <strain evidence="2 3">ATCC 22073</strain>
    </source>
</reference>
<gene>
    <name evidence="2" type="ORF">VTJ83DRAFT_3270</name>
</gene>
<evidence type="ECO:0000313" key="2">
    <source>
        <dbReference type="EMBL" id="KAL2268424.1"/>
    </source>
</evidence>
<name>A0ABR4DFU0_9PEZI</name>
<organism evidence="2 3">
    <name type="scientific">Remersonia thermophila</name>
    <dbReference type="NCBI Taxonomy" id="72144"/>
    <lineage>
        <taxon>Eukaryota</taxon>
        <taxon>Fungi</taxon>
        <taxon>Dikarya</taxon>
        <taxon>Ascomycota</taxon>
        <taxon>Pezizomycotina</taxon>
        <taxon>Sordariomycetes</taxon>
        <taxon>Sordariomycetidae</taxon>
        <taxon>Sordariales</taxon>
        <taxon>Sordariales incertae sedis</taxon>
        <taxon>Remersonia</taxon>
    </lineage>
</organism>